<protein>
    <submittedName>
        <fullName evidence="1">Uncharacterized protein</fullName>
    </submittedName>
</protein>
<evidence type="ECO:0000313" key="2">
    <source>
        <dbReference type="Proteomes" id="UP000464671"/>
    </source>
</evidence>
<keyword evidence="2" id="KW-1185">Reference proteome</keyword>
<reference evidence="1 2" key="1">
    <citation type="journal article" date="2020" name="Viruses">
        <title>Diversity and Host Interactions Among Virulent and Temperate Baltic Sea Flavobacterium Phages.</title>
        <authorList>
            <person name="Nilsson E."/>
            <person name="Bayfield O.W."/>
            <person name="Lundin D."/>
            <person name="Antson A.A."/>
            <person name="Holmfeldt K."/>
        </authorList>
    </citation>
    <scope>NUCLEOTIDE SEQUENCE [LARGE SCALE GENOMIC DNA]</scope>
</reference>
<dbReference type="EMBL" id="MN812239">
    <property type="protein sequence ID" value="QHB40978.1"/>
    <property type="molecule type" value="Genomic_DNA"/>
</dbReference>
<name>A0A6B9LPB0_9CAUD</name>
<organism evidence="1 2">
    <name type="scientific">Flavobacterium phage vB_FspS_tant8-1</name>
    <dbReference type="NCBI Taxonomy" id="2686278"/>
    <lineage>
        <taxon>Viruses</taxon>
        <taxon>Duplodnaviria</taxon>
        <taxon>Heunggongvirae</taxon>
        <taxon>Uroviricota</taxon>
        <taxon>Caudoviricetes</taxon>
        <taxon>Tantvirus</taxon>
        <taxon>Tantvirus tant</taxon>
    </lineage>
</organism>
<proteinExistence type="predicted"/>
<dbReference type="Proteomes" id="UP000464671">
    <property type="component" value="Segment"/>
</dbReference>
<accession>A0A6B9LPB0</accession>
<evidence type="ECO:0000313" key="1">
    <source>
        <dbReference type="EMBL" id="QHB40978.1"/>
    </source>
</evidence>
<sequence length="197" mass="23338">MSLTNLQNKPIVVGSPIEIEFACDEIRKVLSTLSWIDRPYFIAQRFFKTQNGRSFYFPETYAPDKAGSRNYQRLTPDNDFKGQFFFMVGTGRPEFEPNQFNFISYPVGIIFSVNLELIDKMKLDNGLFTQELIREARRLLTNTMLNHEFEYTIEAEIRDLRECFREFVIDEIESYNRAPMQTFRFDLTIKIQEDCNI</sequence>
<gene>
    <name evidence="1" type="ORF">tant81_gp047</name>
</gene>